<comment type="caution">
    <text evidence="2">The sequence shown here is derived from an EMBL/GenBank/DDBJ whole genome shotgun (WGS) entry which is preliminary data.</text>
</comment>
<proteinExistence type="predicted"/>
<dbReference type="AlphaFoldDB" id="A0A4Z2GAH8"/>
<organism evidence="2 3">
    <name type="scientific">Liparis tanakae</name>
    <name type="common">Tanaka's snailfish</name>
    <dbReference type="NCBI Taxonomy" id="230148"/>
    <lineage>
        <taxon>Eukaryota</taxon>
        <taxon>Metazoa</taxon>
        <taxon>Chordata</taxon>
        <taxon>Craniata</taxon>
        <taxon>Vertebrata</taxon>
        <taxon>Euteleostomi</taxon>
        <taxon>Actinopterygii</taxon>
        <taxon>Neopterygii</taxon>
        <taxon>Teleostei</taxon>
        <taxon>Neoteleostei</taxon>
        <taxon>Acanthomorphata</taxon>
        <taxon>Eupercaria</taxon>
        <taxon>Perciformes</taxon>
        <taxon>Cottioidei</taxon>
        <taxon>Cottales</taxon>
        <taxon>Liparidae</taxon>
        <taxon>Liparis</taxon>
    </lineage>
</organism>
<evidence type="ECO:0000313" key="3">
    <source>
        <dbReference type="Proteomes" id="UP000314294"/>
    </source>
</evidence>
<feature type="region of interest" description="Disordered" evidence="1">
    <location>
        <begin position="77"/>
        <end position="98"/>
    </location>
</feature>
<dbReference type="Proteomes" id="UP000314294">
    <property type="component" value="Unassembled WGS sequence"/>
</dbReference>
<keyword evidence="3" id="KW-1185">Reference proteome</keyword>
<dbReference type="EMBL" id="SRLO01000617">
    <property type="protein sequence ID" value="TNN50429.1"/>
    <property type="molecule type" value="Genomic_DNA"/>
</dbReference>
<protein>
    <submittedName>
        <fullName evidence="2">Uncharacterized protein</fullName>
    </submittedName>
</protein>
<accession>A0A4Z2GAH8</accession>
<sequence>MTVECDRPGPSPGTQQKVSLTEDLLTHKGNITQRSFPKLPPDVAKTFLLFHLVASISPLFTDLGFSMSSMDSGSLSSFVSGSSSATKPETMATEQMMT</sequence>
<reference evidence="2 3" key="1">
    <citation type="submission" date="2019-03" db="EMBL/GenBank/DDBJ databases">
        <title>First draft genome of Liparis tanakae, snailfish: a comprehensive survey of snailfish specific genes.</title>
        <authorList>
            <person name="Kim W."/>
            <person name="Song I."/>
            <person name="Jeong J.-H."/>
            <person name="Kim D."/>
            <person name="Kim S."/>
            <person name="Ryu S."/>
            <person name="Song J.Y."/>
            <person name="Lee S.K."/>
        </authorList>
    </citation>
    <scope>NUCLEOTIDE SEQUENCE [LARGE SCALE GENOMIC DNA]</scope>
    <source>
        <tissue evidence="2">Muscle</tissue>
    </source>
</reference>
<name>A0A4Z2GAH8_9TELE</name>
<evidence type="ECO:0000313" key="2">
    <source>
        <dbReference type="EMBL" id="TNN50429.1"/>
    </source>
</evidence>
<evidence type="ECO:0000256" key="1">
    <source>
        <dbReference type="SAM" id="MobiDB-lite"/>
    </source>
</evidence>
<gene>
    <name evidence="2" type="ORF">EYF80_039355</name>
</gene>